<name>A0A4P8XN59_9BACL</name>
<reference evidence="1 2" key="1">
    <citation type="submission" date="2019-05" db="EMBL/GenBank/DDBJ databases">
        <authorList>
            <person name="Chen C."/>
        </authorList>
    </citation>
    <scope>NUCLEOTIDE SEQUENCE [LARGE SCALE GENOMIC DNA]</scope>
    <source>
        <strain evidence="1 2">HB172198</strain>
    </source>
</reference>
<dbReference type="Proteomes" id="UP000300879">
    <property type="component" value="Chromosome"/>
</dbReference>
<keyword evidence="2" id="KW-1185">Reference proteome</keyword>
<sequence>MRLSDILSWGHVVHHVMSGMVILREDGTIDKINDRLLSIISHWGLLPDVQLQGLSVFELRPELFGRPSFSTFCHDIYLPAIHSILRGDEHSFRMEHQIQLQQSIAWYLFEIHALTRGPQSTSHGAILSFTDITEFKNRETELRYALGHVCVLPEHIPICAVCKHVRSAGHWDPVESYLESKLPVHFTHDICPACIRRLYPRYSSILDHASSAEEE</sequence>
<gene>
    <name evidence="1" type="ORF">E6C60_3287</name>
</gene>
<dbReference type="Gene3D" id="3.30.450.20">
    <property type="entry name" value="PAS domain"/>
    <property type="match status" value="1"/>
</dbReference>
<protein>
    <submittedName>
        <fullName evidence="1">Uncharacterized protein</fullName>
    </submittedName>
</protein>
<dbReference type="SUPFAM" id="SSF55785">
    <property type="entry name" value="PYP-like sensor domain (PAS domain)"/>
    <property type="match status" value="1"/>
</dbReference>
<dbReference type="KEGG" id="palo:E6C60_3287"/>
<evidence type="ECO:0000313" key="2">
    <source>
        <dbReference type="Proteomes" id="UP000300879"/>
    </source>
</evidence>
<evidence type="ECO:0000313" key="1">
    <source>
        <dbReference type="EMBL" id="QCT03998.1"/>
    </source>
</evidence>
<dbReference type="EMBL" id="CP040396">
    <property type="protein sequence ID" value="QCT03998.1"/>
    <property type="molecule type" value="Genomic_DNA"/>
</dbReference>
<accession>A0A4P8XN59</accession>
<proteinExistence type="predicted"/>
<organism evidence="1 2">
    <name type="scientific">Paenibacillus algicola</name>
    <dbReference type="NCBI Taxonomy" id="2565926"/>
    <lineage>
        <taxon>Bacteria</taxon>
        <taxon>Bacillati</taxon>
        <taxon>Bacillota</taxon>
        <taxon>Bacilli</taxon>
        <taxon>Bacillales</taxon>
        <taxon>Paenibacillaceae</taxon>
        <taxon>Paenibacillus</taxon>
    </lineage>
</organism>
<dbReference type="InterPro" id="IPR035965">
    <property type="entry name" value="PAS-like_dom_sf"/>
</dbReference>
<dbReference type="AlphaFoldDB" id="A0A4P8XN59"/>